<dbReference type="EMBL" id="JADBEE010000001">
    <property type="protein sequence ID" value="MBE1515247.1"/>
    <property type="molecule type" value="Genomic_DNA"/>
</dbReference>
<dbReference type="InterPro" id="IPR023210">
    <property type="entry name" value="NADP_OxRdtase_dom"/>
</dbReference>
<protein>
    <submittedName>
        <fullName evidence="3">Aryl-alcohol dehydrogenase-like predicted oxidoreductase</fullName>
    </submittedName>
</protein>
<comment type="caution">
    <text evidence="3">The sequence shown here is derived from an EMBL/GenBank/DDBJ whole genome shotgun (WGS) entry which is preliminary data.</text>
</comment>
<evidence type="ECO:0000256" key="1">
    <source>
        <dbReference type="ARBA" id="ARBA00023002"/>
    </source>
</evidence>
<name>A0ABR9J8Q3_9MICC</name>
<dbReference type="PANTHER" id="PTHR43625">
    <property type="entry name" value="AFLATOXIN B1 ALDEHYDE REDUCTASE"/>
    <property type="match status" value="1"/>
</dbReference>
<keyword evidence="4" id="KW-1185">Reference proteome</keyword>
<evidence type="ECO:0000313" key="4">
    <source>
        <dbReference type="Proteomes" id="UP000636579"/>
    </source>
</evidence>
<dbReference type="Gene3D" id="3.20.20.100">
    <property type="entry name" value="NADP-dependent oxidoreductase domain"/>
    <property type="match status" value="1"/>
</dbReference>
<dbReference type="InterPro" id="IPR036812">
    <property type="entry name" value="NAD(P)_OxRdtase_dom_sf"/>
</dbReference>
<gene>
    <name evidence="3" type="ORF">H4W26_002002</name>
</gene>
<evidence type="ECO:0000259" key="2">
    <source>
        <dbReference type="Pfam" id="PF00248"/>
    </source>
</evidence>
<sequence length="345" mass="37192">MTLRSITLGSGPHGLEVSALGYGAMSLAGAYGSISEAEASDILTHVKDRSINFLDTANIYGDGESERLVGRFLRNRREEFVLATKVGIEKGAGAGKRRARGDAAYIKEQIDESLTRLGTDHVDLYYLHRVDPETPIEESVGAMSDLVAAGKVRRIGLSEATAQEIRRAHAVHPITAVQSEWSIFARDVEEHVLPVCATLGIGFVPYSPVGRGLLTDRFDPLALAETDVRRSFPWFAPANLAHNHSLAAQVREAAQQQQLPTAGLALAWLYRQAATLGVSISPIPGTRFGSHWDELQRGVEELELTAEVAALLDGLAAQVHGDRSFDPAWVSGGREGLIPRSAGLS</sequence>
<feature type="domain" description="NADP-dependent oxidoreductase" evidence="2">
    <location>
        <begin position="20"/>
        <end position="315"/>
    </location>
</feature>
<reference evidence="3 4" key="1">
    <citation type="submission" date="2020-10" db="EMBL/GenBank/DDBJ databases">
        <title>Sequencing the genomes of 1000 actinobacteria strains.</title>
        <authorList>
            <person name="Klenk H.-P."/>
        </authorList>
    </citation>
    <scope>NUCLEOTIDE SEQUENCE [LARGE SCALE GENOMIC DNA]</scope>
    <source>
        <strain evidence="3 4">DSM 15474</strain>
    </source>
</reference>
<dbReference type="Pfam" id="PF00248">
    <property type="entry name" value="Aldo_ket_red"/>
    <property type="match status" value="1"/>
</dbReference>
<dbReference type="RefSeq" id="WP_192591893.1">
    <property type="nucleotide sequence ID" value="NZ_JADBEE010000001.1"/>
</dbReference>
<dbReference type="InterPro" id="IPR050791">
    <property type="entry name" value="Aldo-Keto_reductase"/>
</dbReference>
<accession>A0ABR9J8Q3</accession>
<proteinExistence type="predicted"/>
<keyword evidence="1" id="KW-0560">Oxidoreductase</keyword>
<dbReference type="PANTHER" id="PTHR43625:SF40">
    <property type="entry name" value="ALDO-KETO REDUCTASE YAKC [NADP(+)]"/>
    <property type="match status" value="1"/>
</dbReference>
<dbReference type="SUPFAM" id="SSF51430">
    <property type="entry name" value="NAD(P)-linked oxidoreductase"/>
    <property type="match status" value="1"/>
</dbReference>
<organism evidence="3 4">
    <name type="scientific">Nesterenkonia halotolerans</name>
    <dbReference type="NCBI Taxonomy" id="225325"/>
    <lineage>
        <taxon>Bacteria</taxon>
        <taxon>Bacillati</taxon>
        <taxon>Actinomycetota</taxon>
        <taxon>Actinomycetes</taxon>
        <taxon>Micrococcales</taxon>
        <taxon>Micrococcaceae</taxon>
        <taxon>Nesterenkonia</taxon>
    </lineage>
</organism>
<dbReference type="Proteomes" id="UP000636579">
    <property type="component" value="Unassembled WGS sequence"/>
</dbReference>
<evidence type="ECO:0000313" key="3">
    <source>
        <dbReference type="EMBL" id="MBE1515247.1"/>
    </source>
</evidence>